<feature type="coiled-coil region" evidence="1">
    <location>
        <begin position="518"/>
        <end position="545"/>
    </location>
</feature>
<feature type="compositionally biased region" description="Basic and acidic residues" evidence="2">
    <location>
        <begin position="956"/>
        <end position="967"/>
    </location>
</feature>
<feature type="compositionally biased region" description="Polar residues" evidence="2">
    <location>
        <begin position="1728"/>
        <end position="1738"/>
    </location>
</feature>
<feature type="compositionally biased region" description="Basic and acidic residues" evidence="2">
    <location>
        <begin position="250"/>
        <end position="264"/>
    </location>
</feature>
<feature type="region of interest" description="Disordered" evidence="2">
    <location>
        <begin position="1727"/>
        <end position="1752"/>
    </location>
</feature>
<dbReference type="EMBL" id="BSXW01000580">
    <property type="protein sequence ID" value="GMF25963.1"/>
    <property type="molecule type" value="Genomic_DNA"/>
</dbReference>
<dbReference type="OrthoDB" id="79761at2759"/>
<feature type="region of interest" description="Disordered" evidence="2">
    <location>
        <begin position="583"/>
        <end position="717"/>
    </location>
</feature>
<proteinExistence type="predicted"/>
<feature type="region of interest" description="Disordered" evidence="2">
    <location>
        <begin position="1206"/>
        <end position="1250"/>
    </location>
</feature>
<protein>
    <submittedName>
        <fullName evidence="3">Unnamed protein product</fullName>
    </submittedName>
</protein>
<evidence type="ECO:0000256" key="2">
    <source>
        <dbReference type="SAM" id="MobiDB-lite"/>
    </source>
</evidence>
<evidence type="ECO:0000256" key="1">
    <source>
        <dbReference type="SAM" id="Coils"/>
    </source>
</evidence>
<feature type="region of interest" description="Disordered" evidence="2">
    <location>
        <begin position="341"/>
        <end position="360"/>
    </location>
</feature>
<accession>A0A9W6U6A7</accession>
<feature type="compositionally biased region" description="Basic and acidic residues" evidence="2">
    <location>
        <begin position="1239"/>
        <end position="1250"/>
    </location>
</feature>
<organism evidence="3 4">
    <name type="scientific">Phytophthora lilii</name>
    <dbReference type="NCBI Taxonomy" id="2077276"/>
    <lineage>
        <taxon>Eukaryota</taxon>
        <taxon>Sar</taxon>
        <taxon>Stramenopiles</taxon>
        <taxon>Oomycota</taxon>
        <taxon>Peronosporomycetes</taxon>
        <taxon>Peronosporales</taxon>
        <taxon>Peronosporaceae</taxon>
        <taxon>Phytophthora</taxon>
    </lineage>
</organism>
<dbReference type="Proteomes" id="UP001165083">
    <property type="component" value="Unassembled WGS sequence"/>
</dbReference>
<comment type="caution">
    <text evidence="3">The sequence shown here is derived from an EMBL/GenBank/DDBJ whole genome shotgun (WGS) entry which is preliminary data.</text>
</comment>
<feature type="compositionally biased region" description="Basic and acidic residues" evidence="2">
    <location>
        <begin position="154"/>
        <end position="179"/>
    </location>
</feature>
<evidence type="ECO:0000313" key="4">
    <source>
        <dbReference type="Proteomes" id="UP001165083"/>
    </source>
</evidence>
<sequence>MEAITATDVDAVAVVELFLQHGIIPTVAQALLSFPEDAILQASACGCLAVLTQTSDVSKNEMLSMSDPSIPGLVLASLDNHREYSNLTRQVQIYACEGEFTIRIIRFSAAALREIAATSLSHSPSKTVHDKARVILDEEMSPQSTMHSTPAYPTRRERSPVSGRRRDTSPRVTSRKSDAGQKSTGRRRPKSPTNRPSTSSGIPTPGNVRSFGQLSSALGDAPGASFFTSPVKLSDTKMAAPKASRLPPPRSRDEHIQRAGEMKRRNNGNGQRDRLLLKTYGNSPLGSKTHRAGASSDAVGSLTDRGFSRENSSSRFSPLKNNYLGTDGITFVIPPPLSTSQSLEHPIVSRGTKTPTRPHSARLTPLVNERIKISTARFPDSGANYSEWGSGEDAWPIDTSMSTGNIRPQTAVVVTKLADPTSRRGRSSEQPLGHVKHSREDSTERTRGRDSLTTTHVNENPQPSSSSRSRSPVSTRNSSYISRSSSLSADEEMIDHERNDGAQSRLPPKVDSTEAMEMDQSMAELREFAQQLLKEEARISSLLAQTGSKSPGLNRMSFSDKLHKMIEIAESSMYERNLAMSSHGWGGATTQTPPRTTQTEHPALPTNTVIKQTAEEIKPPGSRKSQAAADVKSEAPKMLSSGYKKSRASSVGQKKQQTSAKSSPKADRKLASKLDPKARAPSIPFLEPLHIGPDKAPAKQDAGFLNKGQSPDRENLNVPDSILAGVEDSPQKQEDEICEESIQEDIPATLLGFESLSYDEEKEDEPVPENIDVKHDEDCYSNVDRVMPVQQLHDNAEEAPIVEEIGFASPLKCYPDVENAVAASAINVQDDTYEEDQLTFEPEESFVDISVPSAPSTVNLLLESKHFEERIEGMLKAESEAKGNCDTEQSIEQDQDIFRKSEYDEIERQTTTGSFLTGKTEFDEFSILVASTQRHPEFERELKSEGDELEPTSLSEVDRHVGQREDTGPEPDSFEIIDMPDPREDSVLVSLDWPTARGACEKIATEGILDALVEVEAMGGVYMYLPVVDCVFGDAPDESVTDAELPLTMLLTENNNKGAQAHITNTDTGKEESEDTATAPDSVLLNALQNVVNSLTPSAVLAQEILTSTIDQLGDKEHLPSGRVLQEDDFRIHRDEPVKDMAGEIGRIVASTIAGSLSSAVEQLRSLPLGTGETPEFYQSLNELVAVAVEAVAQRIRGDNDLAVGAPPPEPHSLNAPSGVPSIELLRLPDNNDSNPESLSHRSDTSRTDELHVSVQMAKAIQDSVNGIIAMSLVSIMHQFKLLKHDKTGKGPELEGEDEATVTKVVDAVDEDEDSGAILPAKAAVAVGSYVNGLIALSVQSSVERALENRSPSGTLSELTVMSVNLSETENNVLDVEVLKSSTSRSKLDKTMIDDPVDSNSQENNADEELSVETIIAISRNVNGLIALSLEKTVKQLCLRQSIGDDSFENPFDDVSTAYPQASDGTFLLPELSAVGSTDKEQEAQSSVDTYPKAAYSVLDDVSAAIRRNISAVVAVTLESVLQSLQDADEQLGHRVKDDDPLPPGNTLQLAPPRITEDRELQVSSSVDGAIDNLEERTGGVSGQDLLDEDNNSPELQDLPVAMSISIQRSVNAILMQALQNVIADLSSQSVNSSRKHSDDDALFKLDPYDGHREVNPKPYDHGAVMTAIETFDQLHLPEDTDNQASDEEANGISIQMAIAVRWTVSGMIALAVENAVAVAECMPHSAPVQSLNTSPTDSAPARESDSTQEVVGTPFEKSICTEAGDIARVISSDMAVAIRQTVDGIIERTAENVMSQMGVYPVRELMAQLVDRTELQDQLSAEIPMKALKIDDSDQASDDEETDTLPIQMSLAIRQAVNGLIGVSLQAALADILDKAPGHLSVEASAEHPDSESVAGNMVGVLREAPQVSPVSIPPLNLPLVSMREQVHISSNEEDAEEVSVMAAIAVSRTVTAVIAAGVEKMLDSMITMGNSLAIGQDFGVLSTVDENERVDISGPTSASPGTIQVLAGSMEYNANSSHEGHSKTEYDAFKESLSPAMSIAVARSVKAILMEAVDKVSQRIDLPQEYQDDAQFVKEEILGTVTTTPELSEHGQPLDHQNATVATTIVNVVNEMTAIVRGGGSCGAGGGRCVGSGV</sequence>
<name>A0A9W6U6A7_9STRA</name>
<feature type="region of interest" description="Disordered" evidence="2">
    <location>
        <begin position="1534"/>
        <end position="1555"/>
    </location>
</feature>
<keyword evidence="4" id="KW-1185">Reference proteome</keyword>
<keyword evidence="1" id="KW-0175">Coiled coil</keyword>
<feature type="compositionally biased region" description="Low complexity" evidence="2">
    <location>
        <begin position="589"/>
        <end position="599"/>
    </location>
</feature>
<feature type="region of interest" description="Disordered" evidence="2">
    <location>
        <begin position="940"/>
        <end position="979"/>
    </location>
</feature>
<feature type="region of interest" description="Disordered" evidence="2">
    <location>
        <begin position="138"/>
        <end position="216"/>
    </location>
</feature>
<feature type="region of interest" description="Disordered" evidence="2">
    <location>
        <begin position="416"/>
        <end position="508"/>
    </location>
</feature>
<reference evidence="3" key="1">
    <citation type="submission" date="2023-04" db="EMBL/GenBank/DDBJ databases">
        <title>Phytophthora lilii NBRC 32176.</title>
        <authorList>
            <person name="Ichikawa N."/>
            <person name="Sato H."/>
            <person name="Tonouchi N."/>
        </authorList>
    </citation>
    <scope>NUCLEOTIDE SEQUENCE</scope>
    <source>
        <strain evidence="3">NBRC 32176</strain>
    </source>
</reference>
<gene>
    <name evidence="3" type="ORF">Plil01_001077000</name>
</gene>
<feature type="compositionally biased region" description="Polar residues" evidence="2">
    <location>
        <begin position="191"/>
        <end position="202"/>
    </location>
</feature>
<feature type="compositionally biased region" description="Low complexity" evidence="2">
    <location>
        <begin position="458"/>
        <end position="488"/>
    </location>
</feature>
<evidence type="ECO:0000313" key="3">
    <source>
        <dbReference type="EMBL" id="GMF25963.1"/>
    </source>
</evidence>
<feature type="compositionally biased region" description="Basic and acidic residues" evidence="2">
    <location>
        <begin position="438"/>
        <end position="450"/>
    </location>
</feature>
<feature type="region of interest" description="Disordered" evidence="2">
    <location>
        <begin position="236"/>
        <end position="315"/>
    </location>
</feature>
<feature type="compositionally biased region" description="Basic and acidic residues" evidence="2">
    <location>
        <begin position="664"/>
        <end position="678"/>
    </location>
</feature>
<feature type="compositionally biased region" description="Polar residues" evidence="2">
    <location>
        <begin position="648"/>
        <end position="662"/>
    </location>
</feature>